<sequence length="110" mass="11244">MTLMAAGSSDSNMGGALFLSATPLSVACLLITPQTVTSKSKLTVLPKDASLTLILQDQMGVVSLGSSFSMLVVGSKSIKFGSAQGEVPTSKTVMVIGSESKSTAARLIVY</sequence>
<organism evidence="1 2">
    <name type="scientific">Halteria grandinella</name>
    <dbReference type="NCBI Taxonomy" id="5974"/>
    <lineage>
        <taxon>Eukaryota</taxon>
        <taxon>Sar</taxon>
        <taxon>Alveolata</taxon>
        <taxon>Ciliophora</taxon>
        <taxon>Intramacronucleata</taxon>
        <taxon>Spirotrichea</taxon>
        <taxon>Stichotrichia</taxon>
        <taxon>Sporadotrichida</taxon>
        <taxon>Halteriidae</taxon>
        <taxon>Halteria</taxon>
    </lineage>
</organism>
<gene>
    <name evidence="1" type="ORF">FGO68_gene7070</name>
</gene>
<reference evidence="1" key="1">
    <citation type="submission" date="2019-06" db="EMBL/GenBank/DDBJ databases">
        <authorList>
            <person name="Zheng W."/>
        </authorList>
    </citation>
    <scope>NUCLEOTIDE SEQUENCE</scope>
    <source>
        <strain evidence="1">QDHG01</strain>
    </source>
</reference>
<protein>
    <submittedName>
        <fullName evidence="1">Uncharacterized protein</fullName>
    </submittedName>
</protein>
<proteinExistence type="predicted"/>
<dbReference type="AlphaFoldDB" id="A0A8J8SUI3"/>
<dbReference type="Proteomes" id="UP000785679">
    <property type="component" value="Unassembled WGS sequence"/>
</dbReference>
<name>A0A8J8SUI3_HALGN</name>
<comment type="caution">
    <text evidence="1">The sequence shown here is derived from an EMBL/GenBank/DDBJ whole genome shotgun (WGS) entry which is preliminary data.</text>
</comment>
<accession>A0A8J8SUI3</accession>
<keyword evidence="2" id="KW-1185">Reference proteome</keyword>
<evidence type="ECO:0000313" key="1">
    <source>
        <dbReference type="EMBL" id="TNV71225.1"/>
    </source>
</evidence>
<dbReference type="EMBL" id="RRYP01030232">
    <property type="protein sequence ID" value="TNV71225.1"/>
    <property type="molecule type" value="Genomic_DNA"/>
</dbReference>
<evidence type="ECO:0000313" key="2">
    <source>
        <dbReference type="Proteomes" id="UP000785679"/>
    </source>
</evidence>